<sequence>MQESLWMQLVNYFSDHGRTFFALGREHIQVSLLALLCSAWIGITLGYLTITYKRSEKWIVSLIQILRIVPSLAVLLLLIPLMGTGTKPALIALILLGVPPILMNTISGLNHIPLSILESAQGAGMSDPQMMWKIKFPLAAPLILTGIKTAAIEIIASATLAAKIGAGGFGEIIFTGLGLNRIDLLLIGGGAVAILAIVIGVLLDISERILFRYQFLQR</sequence>
<reference evidence="8 9" key="1">
    <citation type="journal article" date="2016" name="Genome Announc.">
        <title>Draft Genome Sequence of Paenibacillus amylolyticus Heshi-A3, Isolated from Fermented Rice Bran in a Japanese Fermented Seafood Dish.</title>
        <authorList>
            <person name="Akuzawa S."/>
            <person name="Nagaoka J."/>
            <person name="Kanekatsu M."/>
            <person name="Kubota E."/>
            <person name="Ohtake R."/>
            <person name="Suzuki T."/>
            <person name="Kanesaki Y."/>
        </authorList>
    </citation>
    <scope>NUCLEOTIDE SEQUENCE [LARGE SCALE GENOMIC DNA]</scope>
    <source>
        <strain evidence="8 9">Heshi-A3</strain>
    </source>
</reference>
<evidence type="ECO:0000256" key="3">
    <source>
        <dbReference type="ARBA" id="ARBA00022692"/>
    </source>
</evidence>
<dbReference type="SUPFAM" id="SSF161098">
    <property type="entry name" value="MetI-like"/>
    <property type="match status" value="1"/>
</dbReference>
<dbReference type="InterPro" id="IPR035906">
    <property type="entry name" value="MetI-like_sf"/>
</dbReference>
<reference evidence="9" key="2">
    <citation type="submission" date="2016-01" db="EMBL/GenBank/DDBJ databases">
        <title>Draft Genome Sequence of Paenibacillus amylolyticus Heshi-A3 that Was Isolated from Fermented Rice Bran with Aging Salted Mackerel, Which Was Named Heshiko as Traditional Fermented Seafood in Japan.</title>
        <authorList>
            <person name="Akuzawa S."/>
            <person name="Nakagawa J."/>
            <person name="Kanekatsu T."/>
            <person name="Kubota E."/>
            <person name="Ohtake R."/>
            <person name="Suzuki T."/>
            <person name="Kanesaki Y."/>
        </authorList>
    </citation>
    <scope>NUCLEOTIDE SEQUENCE [LARGE SCALE GENOMIC DNA]</scope>
    <source>
        <strain evidence="9">Heshi-A3</strain>
    </source>
</reference>
<feature type="transmembrane region" description="Helical" evidence="6">
    <location>
        <begin position="89"/>
        <end position="117"/>
    </location>
</feature>
<feature type="transmembrane region" description="Helical" evidence="6">
    <location>
        <begin position="62"/>
        <end position="83"/>
    </location>
</feature>
<dbReference type="RefSeq" id="WP_167350865.1">
    <property type="nucleotide sequence ID" value="NZ_BCNV01000001.1"/>
</dbReference>
<evidence type="ECO:0000313" key="9">
    <source>
        <dbReference type="Proteomes" id="UP000069697"/>
    </source>
</evidence>
<dbReference type="InterPro" id="IPR051204">
    <property type="entry name" value="ABC_transp_perm/SBD"/>
</dbReference>
<organism evidence="8 9">
    <name type="scientific">Paenibacillus amylolyticus</name>
    <dbReference type="NCBI Taxonomy" id="1451"/>
    <lineage>
        <taxon>Bacteria</taxon>
        <taxon>Bacillati</taxon>
        <taxon>Bacillota</taxon>
        <taxon>Bacilli</taxon>
        <taxon>Bacillales</taxon>
        <taxon>Paenibacillaceae</taxon>
        <taxon>Paenibacillus</taxon>
    </lineage>
</organism>
<dbReference type="GO" id="GO:0055085">
    <property type="term" value="P:transmembrane transport"/>
    <property type="evidence" value="ECO:0007669"/>
    <property type="project" value="InterPro"/>
</dbReference>
<dbReference type="AlphaFoldDB" id="A0A117I1A0"/>
<evidence type="ECO:0000256" key="1">
    <source>
        <dbReference type="ARBA" id="ARBA00004141"/>
    </source>
</evidence>
<comment type="similarity">
    <text evidence="6">Belongs to the binding-protein-dependent transport system permease family.</text>
</comment>
<feature type="transmembrane region" description="Helical" evidence="6">
    <location>
        <begin position="138"/>
        <end position="162"/>
    </location>
</feature>
<evidence type="ECO:0000256" key="6">
    <source>
        <dbReference type="RuleBase" id="RU363032"/>
    </source>
</evidence>
<evidence type="ECO:0000256" key="4">
    <source>
        <dbReference type="ARBA" id="ARBA00022989"/>
    </source>
</evidence>
<evidence type="ECO:0000256" key="2">
    <source>
        <dbReference type="ARBA" id="ARBA00022448"/>
    </source>
</evidence>
<name>A0A117I1A0_PAEAM</name>
<evidence type="ECO:0000259" key="7">
    <source>
        <dbReference type="PROSITE" id="PS50928"/>
    </source>
</evidence>
<dbReference type="EMBL" id="BCNV01000001">
    <property type="protein sequence ID" value="GAS81874.1"/>
    <property type="molecule type" value="Genomic_DNA"/>
</dbReference>
<dbReference type="CDD" id="cd06261">
    <property type="entry name" value="TM_PBP2"/>
    <property type="match status" value="1"/>
</dbReference>
<keyword evidence="3 6" id="KW-0812">Transmembrane</keyword>
<dbReference type="Pfam" id="PF00528">
    <property type="entry name" value="BPD_transp_1"/>
    <property type="match status" value="1"/>
</dbReference>
<keyword evidence="2 6" id="KW-0813">Transport</keyword>
<keyword evidence="5 6" id="KW-0472">Membrane</keyword>
<dbReference type="PANTHER" id="PTHR30177">
    <property type="entry name" value="GLYCINE BETAINE/L-PROLINE TRANSPORT SYSTEM PERMEASE PROTEIN PROW"/>
    <property type="match status" value="1"/>
</dbReference>
<dbReference type="PROSITE" id="PS50928">
    <property type="entry name" value="ABC_TM1"/>
    <property type="match status" value="1"/>
</dbReference>
<feature type="transmembrane region" description="Helical" evidence="6">
    <location>
        <begin position="182"/>
        <end position="203"/>
    </location>
</feature>
<comment type="caution">
    <text evidence="8">The sequence shown here is derived from an EMBL/GenBank/DDBJ whole genome shotgun (WGS) entry which is preliminary data.</text>
</comment>
<dbReference type="GO" id="GO:0005886">
    <property type="term" value="C:plasma membrane"/>
    <property type="evidence" value="ECO:0007669"/>
    <property type="project" value="UniProtKB-SubCell"/>
</dbReference>
<dbReference type="Proteomes" id="UP000069697">
    <property type="component" value="Unassembled WGS sequence"/>
</dbReference>
<keyword evidence="4 6" id="KW-1133">Transmembrane helix</keyword>
<proteinExistence type="inferred from homology"/>
<gene>
    <name evidence="8" type="ORF">PAHA3_1948</name>
</gene>
<dbReference type="Gene3D" id="1.10.3720.10">
    <property type="entry name" value="MetI-like"/>
    <property type="match status" value="1"/>
</dbReference>
<dbReference type="GO" id="GO:0031460">
    <property type="term" value="P:glycine betaine transport"/>
    <property type="evidence" value="ECO:0007669"/>
    <property type="project" value="TreeGrafter"/>
</dbReference>
<feature type="transmembrane region" description="Helical" evidence="6">
    <location>
        <begin position="28"/>
        <end position="50"/>
    </location>
</feature>
<protein>
    <submittedName>
        <fullName evidence="8">Glycine/betaine ABC transporter permease</fullName>
    </submittedName>
</protein>
<feature type="domain" description="ABC transmembrane type-1" evidence="7">
    <location>
        <begin position="24"/>
        <end position="203"/>
    </location>
</feature>
<dbReference type="PANTHER" id="PTHR30177:SF4">
    <property type="entry name" value="OSMOPROTECTANT IMPORT PERMEASE PROTEIN OSMW"/>
    <property type="match status" value="1"/>
</dbReference>
<dbReference type="InterPro" id="IPR000515">
    <property type="entry name" value="MetI-like"/>
</dbReference>
<comment type="subcellular location">
    <subcellularLocation>
        <location evidence="6">Cell membrane</location>
        <topology evidence="6">Multi-pass membrane protein</topology>
    </subcellularLocation>
    <subcellularLocation>
        <location evidence="1">Membrane</location>
        <topology evidence="1">Multi-pass membrane protein</topology>
    </subcellularLocation>
</comment>
<accession>A0A117I1A0</accession>
<evidence type="ECO:0000313" key="8">
    <source>
        <dbReference type="EMBL" id="GAS81874.1"/>
    </source>
</evidence>
<evidence type="ECO:0000256" key="5">
    <source>
        <dbReference type="ARBA" id="ARBA00023136"/>
    </source>
</evidence>